<evidence type="ECO:0000313" key="2">
    <source>
        <dbReference type="Proteomes" id="UP000604046"/>
    </source>
</evidence>
<comment type="caution">
    <text evidence="1">The sequence shown here is derived from an EMBL/GenBank/DDBJ whole genome shotgun (WGS) entry which is preliminary data.</text>
</comment>
<gene>
    <name evidence="1" type="ORF">SNAT2548_LOCUS26853</name>
</gene>
<name>A0A812SES9_9DINO</name>
<organism evidence="1 2">
    <name type="scientific">Symbiodinium natans</name>
    <dbReference type="NCBI Taxonomy" id="878477"/>
    <lineage>
        <taxon>Eukaryota</taxon>
        <taxon>Sar</taxon>
        <taxon>Alveolata</taxon>
        <taxon>Dinophyceae</taxon>
        <taxon>Suessiales</taxon>
        <taxon>Symbiodiniaceae</taxon>
        <taxon>Symbiodinium</taxon>
    </lineage>
</organism>
<accession>A0A812SES9</accession>
<sequence length="366" mass="40603">MQACCFDLFFEEYELTVSHDEASDESPGQPGQLYVAVWNAAAGAEAKFRKSVRPKDAAHDLSSQEYDIIICPESGRENRAAFRGEGYRTIDGDKGIKIFYWPVLKPCPNSLTKAEIPGVARPGTLVSQLFKNVETDETVLVTGLHAGHYGNSEQAMKLIRDTQRDMLKRSPVRVNKVIVGGDFNELGDLIKEDRDSWMPLPLDHHGKPLLRHCRGSIHAKRTLKCGVTADHIWVGGNPEGYTADHLAKVHELYVDVDIGDTVKSLGHRLTLDQTHVNGVNVVLEQALTTSNVEDVLKHLGVLQQSGSSRWSPASGFNLDVHVHEVHASDMWVRAKLNLAGMYGVLTQVPNITWHDFETQVKPNSTD</sequence>
<evidence type="ECO:0008006" key="3">
    <source>
        <dbReference type="Google" id="ProtNLM"/>
    </source>
</evidence>
<protein>
    <recommendedName>
        <fullName evidence="3">Endonuclease/exonuclease/phosphatase domain-containing protein</fullName>
    </recommendedName>
</protein>
<feature type="non-terminal residue" evidence="1">
    <location>
        <position position="1"/>
    </location>
</feature>
<keyword evidence="2" id="KW-1185">Reference proteome</keyword>
<dbReference type="OrthoDB" id="476628at2759"/>
<dbReference type="Proteomes" id="UP000604046">
    <property type="component" value="Unassembled WGS sequence"/>
</dbReference>
<reference evidence="1" key="1">
    <citation type="submission" date="2021-02" db="EMBL/GenBank/DDBJ databases">
        <authorList>
            <person name="Dougan E. K."/>
            <person name="Rhodes N."/>
            <person name="Thang M."/>
            <person name="Chan C."/>
        </authorList>
    </citation>
    <scope>NUCLEOTIDE SEQUENCE</scope>
</reference>
<proteinExistence type="predicted"/>
<dbReference type="SUPFAM" id="SSF56219">
    <property type="entry name" value="DNase I-like"/>
    <property type="match status" value="1"/>
</dbReference>
<dbReference type="EMBL" id="CAJNDS010002446">
    <property type="protein sequence ID" value="CAE7478161.1"/>
    <property type="molecule type" value="Genomic_DNA"/>
</dbReference>
<dbReference type="AlphaFoldDB" id="A0A812SES9"/>
<dbReference type="InterPro" id="IPR036691">
    <property type="entry name" value="Endo/exonu/phosph_ase_sf"/>
</dbReference>
<evidence type="ECO:0000313" key="1">
    <source>
        <dbReference type="EMBL" id="CAE7478161.1"/>
    </source>
</evidence>